<protein>
    <recommendedName>
        <fullName evidence="3">Histone deacetylase</fullName>
    </recommendedName>
</protein>
<dbReference type="RefSeq" id="WP_094923662.1">
    <property type="nucleotide sequence ID" value="NZ_NPIA01000003.1"/>
</dbReference>
<keyword evidence="2" id="KW-1185">Reference proteome</keyword>
<name>A0A263BU37_9BACI</name>
<comment type="caution">
    <text evidence="1">The sequence shown here is derived from an EMBL/GenBank/DDBJ whole genome shotgun (WGS) entry which is preliminary data.</text>
</comment>
<accession>A0A263BU37</accession>
<reference evidence="1 2" key="2">
    <citation type="submission" date="2017-09" db="EMBL/GenBank/DDBJ databases">
        <title>Bacillus patelloidae sp. nov., isolated from the intestinal tract of a marine limpet.</title>
        <authorList>
            <person name="Liu R."/>
            <person name="Dong C."/>
            <person name="Shao Z."/>
        </authorList>
    </citation>
    <scope>NUCLEOTIDE SEQUENCE [LARGE SCALE GENOMIC DNA]</scope>
    <source>
        <strain evidence="1 2">SA5d-4</strain>
    </source>
</reference>
<evidence type="ECO:0008006" key="3">
    <source>
        <dbReference type="Google" id="ProtNLM"/>
    </source>
</evidence>
<sequence>MEECVWYASYGSNLLKERFLCYITGGRPEGSLDTEPGCRDNSLPKDDRQILISHPLYFAKEAARWGDGGVAFIGGQSNNDQTLGRMYLITKDQFIDVVSQENRNIEVSLDLENVKSKRNHLFEESWYGNVVYLGDEEGYPIFTFTANWDEEVIDYKSPSKEYLGTIIRGLLQTYKMDEETLVNYLINKKGIDINYNQENLRELIQQCELSGRINNE</sequence>
<proteinExistence type="predicted"/>
<evidence type="ECO:0000313" key="2">
    <source>
        <dbReference type="Proteomes" id="UP000217083"/>
    </source>
</evidence>
<dbReference type="Proteomes" id="UP000217083">
    <property type="component" value="Unassembled WGS sequence"/>
</dbReference>
<dbReference type="EMBL" id="NPIA01000003">
    <property type="protein sequence ID" value="OZM57205.1"/>
    <property type="molecule type" value="Genomic_DNA"/>
</dbReference>
<dbReference type="AlphaFoldDB" id="A0A263BU37"/>
<reference evidence="2" key="1">
    <citation type="submission" date="2017-08" db="EMBL/GenBank/DDBJ databases">
        <authorList>
            <person name="Huang Z."/>
        </authorList>
    </citation>
    <scope>NUCLEOTIDE SEQUENCE [LARGE SCALE GENOMIC DNA]</scope>
    <source>
        <strain evidence="2">SA5d-4</strain>
    </source>
</reference>
<dbReference type="Gene3D" id="3.10.490.10">
    <property type="entry name" value="Gamma-glutamyl cyclotransferase-like"/>
    <property type="match status" value="1"/>
</dbReference>
<gene>
    <name evidence="1" type="ORF">CIB95_06990</name>
</gene>
<organism evidence="1 2">
    <name type="scientific">Lottiidibacillus patelloidae</name>
    <dbReference type="NCBI Taxonomy" id="2670334"/>
    <lineage>
        <taxon>Bacteria</taxon>
        <taxon>Bacillati</taxon>
        <taxon>Bacillota</taxon>
        <taxon>Bacilli</taxon>
        <taxon>Bacillales</taxon>
        <taxon>Bacillaceae</taxon>
        <taxon>Lottiidibacillus</taxon>
    </lineage>
</organism>
<evidence type="ECO:0000313" key="1">
    <source>
        <dbReference type="EMBL" id="OZM57205.1"/>
    </source>
</evidence>